<dbReference type="PANTHER" id="PTHR11850">
    <property type="entry name" value="HOMEOBOX PROTEIN TRANSCRIPTION FACTORS"/>
    <property type="match status" value="1"/>
</dbReference>
<sequence length="239" mass="26279">MAESCTGQIEDYNWILEDSIDDSATALDFAFESSINYSLEKYESFPPIDNSSEIGVGVDILHHSAPAMALKPDDVLTDDFQHYMDALILPSLDLQPFGAVYGTNPAATENSGEQETAPVHGDTGDDRDLGPSHPILPKAIHPQSTIKRPRLEKGAKTVLVDWFNAHDKYPYPSTADLHALSSKTGLSLKQLRTWFTNRRARIEMQAEHPDAQHYASIAVASKSLSNGIEGSNRNQDRAS</sequence>
<name>A0A9P4I9S0_9PEZI</name>
<evidence type="ECO:0000256" key="3">
    <source>
        <dbReference type="ARBA" id="ARBA00023242"/>
    </source>
</evidence>
<dbReference type="SUPFAM" id="SSF46689">
    <property type="entry name" value="Homeodomain-like"/>
    <property type="match status" value="1"/>
</dbReference>
<protein>
    <recommendedName>
        <fullName evidence="6">Homeobox domain-containing protein</fullName>
    </recommendedName>
</protein>
<dbReference type="InterPro" id="IPR050224">
    <property type="entry name" value="TALE_homeobox"/>
</dbReference>
<gene>
    <name evidence="7" type="ORF">NA57DRAFT_77863</name>
</gene>
<evidence type="ECO:0000256" key="4">
    <source>
        <dbReference type="PROSITE-ProRule" id="PRU00108"/>
    </source>
</evidence>
<keyword evidence="1 4" id="KW-0238">DNA-binding</keyword>
<keyword evidence="3 4" id="KW-0539">Nucleus</keyword>
<keyword evidence="2 4" id="KW-0371">Homeobox</keyword>
<comment type="subcellular location">
    <subcellularLocation>
        <location evidence="4">Nucleus</location>
    </subcellularLocation>
</comment>
<dbReference type="Pfam" id="PF05920">
    <property type="entry name" value="Homeobox_KN"/>
    <property type="match status" value="1"/>
</dbReference>
<comment type="caution">
    <text evidence="7">The sequence shown here is derived from an EMBL/GenBank/DDBJ whole genome shotgun (WGS) entry which is preliminary data.</text>
</comment>
<dbReference type="EMBL" id="ML978128">
    <property type="protein sequence ID" value="KAF2097610.1"/>
    <property type="molecule type" value="Genomic_DNA"/>
</dbReference>
<feature type="compositionally biased region" description="Polar residues" evidence="5">
    <location>
        <begin position="105"/>
        <end position="114"/>
    </location>
</feature>
<accession>A0A9P4I9S0</accession>
<reference evidence="7" key="1">
    <citation type="journal article" date="2020" name="Stud. Mycol.">
        <title>101 Dothideomycetes genomes: a test case for predicting lifestyles and emergence of pathogens.</title>
        <authorList>
            <person name="Haridas S."/>
            <person name="Albert R."/>
            <person name="Binder M."/>
            <person name="Bloem J."/>
            <person name="Labutti K."/>
            <person name="Salamov A."/>
            <person name="Andreopoulos B."/>
            <person name="Baker S."/>
            <person name="Barry K."/>
            <person name="Bills G."/>
            <person name="Bluhm B."/>
            <person name="Cannon C."/>
            <person name="Castanera R."/>
            <person name="Culley D."/>
            <person name="Daum C."/>
            <person name="Ezra D."/>
            <person name="Gonzalez J."/>
            <person name="Henrissat B."/>
            <person name="Kuo A."/>
            <person name="Liang C."/>
            <person name="Lipzen A."/>
            <person name="Lutzoni F."/>
            <person name="Magnuson J."/>
            <person name="Mondo S."/>
            <person name="Nolan M."/>
            <person name="Ohm R."/>
            <person name="Pangilinan J."/>
            <person name="Park H.-J."/>
            <person name="Ramirez L."/>
            <person name="Alfaro M."/>
            <person name="Sun H."/>
            <person name="Tritt A."/>
            <person name="Yoshinaga Y."/>
            <person name="Zwiers L.-H."/>
            <person name="Turgeon B."/>
            <person name="Goodwin S."/>
            <person name="Spatafora J."/>
            <person name="Crous P."/>
            <person name="Grigoriev I."/>
        </authorList>
    </citation>
    <scope>NUCLEOTIDE SEQUENCE</scope>
    <source>
        <strain evidence="7">CBS 133067</strain>
    </source>
</reference>
<dbReference type="GO" id="GO:0005634">
    <property type="term" value="C:nucleus"/>
    <property type="evidence" value="ECO:0007669"/>
    <property type="project" value="UniProtKB-SubCell"/>
</dbReference>
<dbReference type="AlphaFoldDB" id="A0A9P4I9S0"/>
<evidence type="ECO:0000313" key="7">
    <source>
        <dbReference type="EMBL" id="KAF2097610.1"/>
    </source>
</evidence>
<evidence type="ECO:0000256" key="2">
    <source>
        <dbReference type="ARBA" id="ARBA00023155"/>
    </source>
</evidence>
<dbReference type="GO" id="GO:0006355">
    <property type="term" value="P:regulation of DNA-templated transcription"/>
    <property type="evidence" value="ECO:0007669"/>
    <property type="project" value="InterPro"/>
</dbReference>
<dbReference type="InterPro" id="IPR008422">
    <property type="entry name" value="KN_HD"/>
</dbReference>
<evidence type="ECO:0000256" key="5">
    <source>
        <dbReference type="SAM" id="MobiDB-lite"/>
    </source>
</evidence>
<dbReference type="CDD" id="cd00086">
    <property type="entry name" value="homeodomain"/>
    <property type="match status" value="1"/>
</dbReference>
<proteinExistence type="predicted"/>
<feature type="domain" description="Homeobox" evidence="6">
    <location>
        <begin position="142"/>
        <end position="205"/>
    </location>
</feature>
<evidence type="ECO:0000313" key="8">
    <source>
        <dbReference type="Proteomes" id="UP000799772"/>
    </source>
</evidence>
<dbReference type="GO" id="GO:0003677">
    <property type="term" value="F:DNA binding"/>
    <property type="evidence" value="ECO:0007669"/>
    <property type="project" value="UniProtKB-UniRule"/>
</dbReference>
<feature type="DNA-binding region" description="Homeobox" evidence="4">
    <location>
        <begin position="144"/>
        <end position="206"/>
    </location>
</feature>
<dbReference type="PROSITE" id="PS50071">
    <property type="entry name" value="HOMEOBOX_2"/>
    <property type="match status" value="1"/>
</dbReference>
<dbReference type="InterPro" id="IPR001356">
    <property type="entry name" value="HD"/>
</dbReference>
<dbReference type="Gene3D" id="1.10.10.60">
    <property type="entry name" value="Homeodomain-like"/>
    <property type="match status" value="1"/>
</dbReference>
<evidence type="ECO:0000256" key="1">
    <source>
        <dbReference type="ARBA" id="ARBA00023125"/>
    </source>
</evidence>
<feature type="region of interest" description="Disordered" evidence="5">
    <location>
        <begin position="105"/>
        <end position="126"/>
    </location>
</feature>
<keyword evidence="8" id="KW-1185">Reference proteome</keyword>
<dbReference type="InterPro" id="IPR009057">
    <property type="entry name" value="Homeodomain-like_sf"/>
</dbReference>
<dbReference type="Proteomes" id="UP000799772">
    <property type="component" value="Unassembled WGS sequence"/>
</dbReference>
<organism evidence="7 8">
    <name type="scientific">Rhizodiscina lignyota</name>
    <dbReference type="NCBI Taxonomy" id="1504668"/>
    <lineage>
        <taxon>Eukaryota</taxon>
        <taxon>Fungi</taxon>
        <taxon>Dikarya</taxon>
        <taxon>Ascomycota</taxon>
        <taxon>Pezizomycotina</taxon>
        <taxon>Dothideomycetes</taxon>
        <taxon>Pleosporomycetidae</taxon>
        <taxon>Aulographales</taxon>
        <taxon>Rhizodiscinaceae</taxon>
        <taxon>Rhizodiscina</taxon>
    </lineage>
</organism>
<dbReference type="OrthoDB" id="10056939at2759"/>
<evidence type="ECO:0000259" key="6">
    <source>
        <dbReference type="PROSITE" id="PS50071"/>
    </source>
</evidence>
<dbReference type="SMART" id="SM00389">
    <property type="entry name" value="HOX"/>
    <property type="match status" value="1"/>
</dbReference>